<feature type="domain" description="THIF-type NAD/FAD binding fold" evidence="1">
    <location>
        <begin position="88"/>
        <end position="237"/>
    </location>
</feature>
<dbReference type="AlphaFoldDB" id="H5XCT4"/>
<dbReference type="SUPFAM" id="SSF55469">
    <property type="entry name" value="FMN-dependent nitroreductase-like"/>
    <property type="match status" value="2"/>
</dbReference>
<organism evidence="2 3">
    <name type="scientific">Saccharomonospora cyanea NA-134</name>
    <dbReference type="NCBI Taxonomy" id="882082"/>
    <lineage>
        <taxon>Bacteria</taxon>
        <taxon>Bacillati</taxon>
        <taxon>Actinomycetota</taxon>
        <taxon>Actinomycetes</taxon>
        <taxon>Pseudonocardiales</taxon>
        <taxon>Pseudonocardiaceae</taxon>
        <taxon>Saccharomonospora</taxon>
    </lineage>
</organism>
<protein>
    <submittedName>
        <fullName evidence="2">Dinucleotide-utilizing enzyme possibly involved in molybdopterin or thiamin biosynthesis</fullName>
    </submittedName>
</protein>
<dbReference type="OrthoDB" id="5149792at2"/>
<reference evidence="2 3" key="1">
    <citation type="submission" date="2011-11" db="EMBL/GenBank/DDBJ databases">
        <title>The Noncontiguous Finished sequence of Saccharomonospora cyanea NA-134.</title>
        <authorList>
            <consortium name="US DOE Joint Genome Institute"/>
            <person name="Lucas S."/>
            <person name="Han J."/>
            <person name="Lapidus A."/>
            <person name="Cheng J.-F."/>
            <person name="Goodwin L."/>
            <person name="Pitluck S."/>
            <person name="Peters L."/>
            <person name="Ovchinnikova G."/>
            <person name="Lu M."/>
            <person name="Detter J.C."/>
            <person name="Han C."/>
            <person name="Tapia R."/>
            <person name="Land M."/>
            <person name="Hauser L."/>
            <person name="Kyrpides N."/>
            <person name="Ivanova N."/>
            <person name="Pagani I."/>
            <person name="Brambilla E.-M."/>
            <person name="Klenk H.-P."/>
            <person name="Woyke T."/>
        </authorList>
    </citation>
    <scope>NUCLEOTIDE SEQUENCE [LARGE SCALE GENOMIC DNA]</scope>
    <source>
        <strain evidence="2 3">NA-134</strain>
    </source>
</reference>
<dbReference type="Proteomes" id="UP000002791">
    <property type="component" value="Chromosome"/>
</dbReference>
<dbReference type="Gene3D" id="3.40.50.720">
    <property type="entry name" value="NAD(P)-binding Rossmann-like Domain"/>
    <property type="match status" value="1"/>
</dbReference>
<dbReference type="InterPro" id="IPR000415">
    <property type="entry name" value="Nitroreductase-like"/>
</dbReference>
<dbReference type="RefSeq" id="WP_005458074.1">
    <property type="nucleotide sequence ID" value="NZ_CM001440.1"/>
</dbReference>
<dbReference type="PANTHER" id="PTHR43267:SF3">
    <property type="entry name" value="THIF PROTEIN"/>
    <property type="match status" value="1"/>
</dbReference>
<dbReference type="eggNOG" id="COG0476">
    <property type="taxonomic scope" value="Bacteria"/>
</dbReference>
<evidence type="ECO:0000259" key="1">
    <source>
        <dbReference type="Pfam" id="PF00899"/>
    </source>
</evidence>
<accession>H5XCT4</accession>
<dbReference type="HOGENOM" id="CLU_020676_0_0_11"/>
<name>H5XCT4_9PSEU</name>
<dbReference type="EMBL" id="CM001440">
    <property type="protein sequence ID" value="EHR62328.1"/>
    <property type="molecule type" value="Genomic_DNA"/>
</dbReference>
<dbReference type="SUPFAM" id="SSF69572">
    <property type="entry name" value="Activating enzymes of the ubiquitin-like proteins"/>
    <property type="match status" value="1"/>
</dbReference>
<proteinExistence type="predicted"/>
<keyword evidence="3" id="KW-1185">Reference proteome</keyword>
<dbReference type="InterPro" id="IPR035985">
    <property type="entry name" value="Ubiquitin-activating_enz"/>
</dbReference>
<dbReference type="GO" id="GO:0061503">
    <property type="term" value="F:tRNA threonylcarbamoyladenosine dehydratase"/>
    <property type="evidence" value="ECO:0007669"/>
    <property type="project" value="TreeGrafter"/>
</dbReference>
<dbReference type="InterPro" id="IPR045886">
    <property type="entry name" value="ThiF/MoeB/HesA"/>
</dbReference>
<dbReference type="STRING" id="882082.SaccyDRAFT_3499"/>
<dbReference type="NCBIfam" id="NF005901">
    <property type="entry name" value="PRK07877.1"/>
    <property type="match status" value="1"/>
</dbReference>
<dbReference type="GO" id="GO:0016491">
    <property type="term" value="F:oxidoreductase activity"/>
    <property type="evidence" value="ECO:0007669"/>
    <property type="project" value="InterPro"/>
</dbReference>
<dbReference type="Gene3D" id="3.40.109.30">
    <property type="entry name" value="putative nitroreductase (tm1586), domain 2"/>
    <property type="match status" value="1"/>
</dbReference>
<dbReference type="Pfam" id="PF00899">
    <property type="entry name" value="ThiF"/>
    <property type="match status" value="1"/>
</dbReference>
<dbReference type="GO" id="GO:0008641">
    <property type="term" value="F:ubiquitin-like modifier activating enzyme activity"/>
    <property type="evidence" value="ECO:0007669"/>
    <property type="project" value="InterPro"/>
</dbReference>
<sequence>MTVHFDETCSATVLDERDPRDAAEVERLRAVPGTEVRDLCPDQSAELRAVAGDHAVDETEGSRWVHYPWRATLVRILGPTAYRELRLSRNRNKITPAEQEAHATRTVAVAGAGAGHAVALGLVLEGLVGALRIADREPVGTTDLNQLPGSLVDAGLNRTVALARRIAELDPYLTVSTRPEGLDVAEVREFVEGADLVIDAADELAVRLALREQARALRVPVLAATPDRGTVDVERFDLDPERPPFHGLLAGFTADMFAGLPAAAAVPFLPRILGGEGISSRMAASLFLIGESLPAWPQLGGDVLQAAAGIVAAVRRIDELPSGRAHLDVAARLDELAEPQVPQDLPPFEPVGRWRNLADPASDVETIVRAGQLAPSAGNCQPWRIAARNGAVRVELDEKYTSAIDVGFRASYVAIGAAVQNMRIAAAARAVLGDVELFPDDSAVAVLSLGDGRTKRLADAYEPMLRRVTNRQAVDPDRAVPDEVLATLTAEAREHGGELAVVTGGQAATTAGEIIASADRVRYLVPDLHREMVSEMRDPRVESVERGLDVRSLELGVGAPVLDLVRRADVMAELAGTDDPATRGLQGRALVASYPALVAVLTPGGEPIDYVRGGQAVESVWIAATAAGLSARPAVPLFLYARHDAELASLGGRYADELAVMRRDLYTALGVPEGREIALLLLLGYAPEPSAISLRSPETAVTG</sequence>
<gene>
    <name evidence="2" type="ORF">SaccyDRAFT_3499</name>
</gene>
<dbReference type="InterPro" id="IPR000594">
    <property type="entry name" value="ThiF_NAD_FAD-bd"/>
</dbReference>
<dbReference type="PANTHER" id="PTHR43267">
    <property type="entry name" value="TRNA THREONYLCARBAMOYLADENOSINE DEHYDRATASE"/>
    <property type="match status" value="1"/>
</dbReference>
<dbReference type="CDD" id="cd01483">
    <property type="entry name" value="E1_enzyme_family"/>
    <property type="match status" value="1"/>
</dbReference>
<evidence type="ECO:0000313" key="2">
    <source>
        <dbReference type="EMBL" id="EHR62328.1"/>
    </source>
</evidence>
<evidence type="ECO:0000313" key="3">
    <source>
        <dbReference type="Proteomes" id="UP000002791"/>
    </source>
</evidence>
<dbReference type="GO" id="GO:0061504">
    <property type="term" value="P:cyclic threonylcarbamoyladenosine biosynthetic process"/>
    <property type="evidence" value="ECO:0007669"/>
    <property type="project" value="TreeGrafter"/>
</dbReference>
<dbReference type="Gene3D" id="3.40.109.10">
    <property type="entry name" value="NADH Oxidase"/>
    <property type="match status" value="1"/>
</dbReference>